<evidence type="ECO:0000313" key="5">
    <source>
        <dbReference type="EMBL" id="KAJ1134784.1"/>
    </source>
</evidence>
<dbReference type="EMBL" id="JANPWB010000010">
    <property type="protein sequence ID" value="KAJ1134784.1"/>
    <property type="molecule type" value="Genomic_DNA"/>
</dbReference>
<name>A0AAV7Q5E2_PLEWA</name>
<sequence length="118" mass="13225">MYWSSRPNGILGQNERDHTTWFQVCIVDGGKVEIIDYKGEYLSADPQNPGAPVTIVKDRKSPDCDFGLEYKNQKVALKASNGKYVSRIYHIPTETHSIEAQKESADVFSLFDRVGADA</sequence>
<dbReference type="GO" id="GO:0030674">
    <property type="term" value="F:protein-macromolecule adaptor activity"/>
    <property type="evidence" value="ECO:0007669"/>
    <property type="project" value="InterPro"/>
</dbReference>
<keyword evidence="2" id="KW-0963">Cytoplasm</keyword>
<dbReference type="InterPro" id="IPR022768">
    <property type="entry name" value="Fascin-like_dom"/>
</dbReference>
<dbReference type="Gene3D" id="2.80.10.50">
    <property type="match status" value="1"/>
</dbReference>
<keyword evidence="3" id="KW-0009">Actin-binding</keyword>
<feature type="domain" description="Fascin-like" evidence="4">
    <location>
        <begin position="18"/>
        <end position="86"/>
    </location>
</feature>
<dbReference type="InterPro" id="IPR008999">
    <property type="entry name" value="Actin-crosslinking"/>
</dbReference>
<accession>A0AAV7Q5E2</accession>
<protein>
    <recommendedName>
        <fullName evidence="4">Fascin-like domain-containing protein</fullName>
    </recommendedName>
</protein>
<dbReference type="GO" id="GO:0005737">
    <property type="term" value="C:cytoplasm"/>
    <property type="evidence" value="ECO:0007669"/>
    <property type="project" value="UniProtKB-SubCell"/>
</dbReference>
<evidence type="ECO:0000256" key="1">
    <source>
        <dbReference type="ARBA" id="ARBA00004496"/>
    </source>
</evidence>
<dbReference type="Pfam" id="PF06268">
    <property type="entry name" value="Fascin"/>
    <property type="match status" value="1"/>
</dbReference>
<evidence type="ECO:0000313" key="6">
    <source>
        <dbReference type="Proteomes" id="UP001066276"/>
    </source>
</evidence>
<proteinExistence type="predicted"/>
<comment type="subcellular location">
    <subcellularLocation>
        <location evidence="1">Cytoplasm</location>
    </subcellularLocation>
</comment>
<dbReference type="SUPFAM" id="SSF50405">
    <property type="entry name" value="Actin-crosslinking proteins"/>
    <property type="match status" value="1"/>
</dbReference>
<dbReference type="CDD" id="cd00257">
    <property type="entry name" value="beta-trefoil_FSCN-like"/>
    <property type="match status" value="1"/>
</dbReference>
<dbReference type="Proteomes" id="UP001066276">
    <property type="component" value="Chromosome 6"/>
</dbReference>
<dbReference type="AlphaFoldDB" id="A0AAV7Q5E2"/>
<gene>
    <name evidence="5" type="ORF">NDU88_001231</name>
</gene>
<reference evidence="5" key="1">
    <citation type="journal article" date="2022" name="bioRxiv">
        <title>Sequencing and chromosome-scale assembly of the giantPleurodeles waltlgenome.</title>
        <authorList>
            <person name="Brown T."/>
            <person name="Elewa A."/>
            <person name="Iarovenko S."/>
            <person name="Subramanian E."/>
            <person name="Araus A.J."/>
            <person name="Petzold A."/>
            <person name="Susuki M."/>
            <person name="Suzuki K.-i.T."/>
            <person name="Hayashi T."/>
            <person name="Toyoda A."/>
            <person name="Oliveira C."/>
            <person name="Osipova E."/>
            <person name="Leigh N.D."/>
            <person name="Simon A."/>
            <person name="Yun M.H."/>
        </authorList>
    </citation>
    <scope>NUCLEOTIDE SEQUENCE</scope>
    <source>
        <strain evidence="5">20211129_DDA</strain>
        <tissue evidence="5">Liver</tissue>
    </source>
</reference>
<dbReference type="GO" id="GO:0051015">
    <property type="term" value="F:actin filament binding"/>
    <property type="evidence" value="ECO:0007669"/>
    <property type="project" value="InterPro"/>
</dbReference>
<organism evidence="5 6">
    <name type="scientific">Pleurodeles waltl</name>
    <name type="common">Iberian ribbed newt</name>
    <dbReference type="NCBI Taxonomy" id="8319"/>
    <lineage>
        <taxon>Eukaryota</taxon>
        <taxon>Metazoa</taxon>
        <taxon>Chordata</taxon>
        <taxon>Craniata</taxon>
        <taxon>Vertebrata</taxon>
        <taxon>Euteleostomi</taxon>
        <taxon>Amphibia</taxon>
        <taxon>Batrachia</taxon>
        <taxon>Caudata</taxon>
        <taxon>Salamandroidea</taxon>
        <taxon>Salamandridae</taxon>
        <taxon>Pleurodelinae</taxon>
        <taxon>Pleurodeles</taxon>
    </lineage>
</organism>
<evidence type="ECO:0000256" key="3">
    <source>
        <dbReference type="ARBA" id="ARBA00023203"/>
    </source>
</evidence>
<evidence type="ECO:0000256" key="2">
    <source>
        <dbReference type="ARBA" id="ARBA00022490"/>
    </source>
</evidence>
<evidence type="ECO:0000259" key="4">
    <source>
        <dbReference type="Pfam" id="PF06268"/>
    </source>
</evidence>
<keyword evidence="6" id="KW-1185">Reference proteome</keyword>
<comment type="caution">
    <text evidence="5">The sequence shown here is derived from an EMBL/GenBank/DDBJ whole genome shotgun (WGS) entry which is preliminary data.</text>
</comment>